<sequence>MPIDPRTPVLVGGGQVDESDGGVEPVDLIARAARAAAEEAGSARLLEMVDSIRIVGLLSWRYRDPGALVAERIGARPRRSGYTGNGGSTPQVLVNVAAEEIASGVADVVLIGGAESWRTRMRLRARGERPAWSRQDESVEPADIVVPDVPMEAESERRIGLDRPSFVYPLFEQALRIRAGHTITEHAAVLGDLWARFSVVAAANPHAWLRQEFTPEELTTPSDSNRMIATPYPKLLNSNNMVDQGAALLMCSVETATRLQIPRSTWVFPQSGTESHDTSAIAERAALDRSPAIRHGGREALALAGVGIDDVEHVDVYSCFPSAVQVAAGELGLSTDDPARPLTCTGGLTFAGGPWNNYSTHAIATVASRLRASPGSYGLVTANSGYLTKHAFGVYRTEPPARGFRRLDVQHLVDREPTVRALNSYVGQAVIESWTVAHDRTGAPERAFVAVRTPDGARALAVITSTSGLAALSRTDVAGQPVDVRADGSADLR</sequence>
<dbReference type="SUPFAM" id="SSF53901">
    <property type="entry name" value="Thiolase-like"/>
    <property type="match status" value="2"/>
</dbReference>
<keyword evidence="3" id="KW-0012">Acyltransferase</keyword>
<feature type="domain" description="Thiolase-like protein type 1 additional C-terminal" evidence="4">
    <location>
        <begin position="408"/>
        <end position="488"/>
    </location>
</feature>
<comment type="similarity">
    <text evidence="1">Belongs to the thiolase-like superfamily. Thiolase family.</text>
</comment>
<evidence type="ECO:0000256" key="3">
    <source>
        <dbReference type="ARBA" id="ARBA00023315"/>
    </source>
</evidence>
<gene>
    <name evidence="5" type="ORF">GS4_16_00260</name>
</gene>
<evidence type="ECO:0000259" key="4">
    <source>
        <dbReference type="Pfam" id="PF18313"/>
    </source>
</evidence>
<dbReference type="PANTHER" id="PTHR18919">
    <property type="entry name" value="ACETYL-COA C-ACYLTRANSFERASE"/>
    <property type="match status" value="1"/>
</dbReference>
<evidence type="ECO:0000313" key="6">
    <source>
        <dbReference type="Proteomes" id="UP000011666"/>
    </source>
</evidence>
<dbReference type="EMBL" id="BANX01000016">
    <property type="protein sequence ID" value="GAC68496.1"/>
    <property type="molecule type" value="Genomic_DNA"/>
</dbReference>
<accession>M0QJP5</accession>
<dbReference type="PANTHER" id="PTHR18919:SF139">
    <property type="entry name" value="THIOLASE-LIKE PROTEIN TYPE 1 ADDITIONAL C-TERMINAL DOMAIN-CONTAINING PROTEIN"/>
    <property type="match status" value="1"/>
</dbReference>
<keyword evidence="6" id="KW-1185">Reference proteome</keyword>
<dbReference type="eggNOG" id="COG0183">
    <property type="taxonomic scope" value="Bacteria"/>
</dbReference>
<dbReference type="Gene3D" id="2.40.50.840">
    <property type="match status" value="1"/>
</dbReference>
<evidence type="ECO:0000256" key="2">
    <source>
        <dbReference type="ARBA" id="ARBA00022679"/>
    </source>
</evidence>
<dbReference type="RefSeq" id="WP_007620693.1">
    <property type="nucleotide sequence ID" value="NZ_BANX01000016.1"/>
</dbReference>
<dbReference type="Proteomes" id="UP000011666">
    <property type="component" value="Unassembled WGS sequence"/>
</dbReference>
<evidence type="ECO:0000256" key="1">
    <source>
        <dbReference type="ARBA" id="ARBA00010982"/>
    </source>
</evidence>
<protein>
    <recommendedName>
        <fullName evidence="4">Thiolase-like protein type 1 additional C-terminal domain-containing protein</fullName>
    </recommendedName>
</protein>
<name>M0QJP5_9ACTN</name>
<dbReference type="AlphaFoldDB" id="M0QJP5"/>
<dbReference type="InterPro" id="IPR016039">
    <property type="entry name" value="Thiolase-like"/>
</dbReference>
<keyword evidence="2" id="KW-0808">Transferase</keyword>
<dbReference type="CDD" id="cd00829">
    <property type="entry name" value="SCP-x_thiolase"/>
    <property type="match status" value="1"/>
</dbReference>
<dbReference type="InterPro" id="IPR040771">
    <property type="entry name" value="TLP1_add_C"/>
</dbReference>
<dbReference type="STRING" id="1223545.GS4_16_00260"/>
<comment type="caution">
    <text evidence="5">The sequence shown here is derived from an EMBL/GenBank/DDBJ whole genome shotgun (WGS) entry which is preliminary data.</text>
</comment>
<evidence type="ECO:0000313" key="5">
    <source>
        <dbReference type="EMBL" id="GAC68496.1"/>
    </source>
</evidence>
<dbReference type="Gene3D" id="3.40.47.10">
    <property type="match status" value="1"/>
</dbReference>
<organism evidence="5 6">
    <name type="scientific">Gordonia soli NBRC 108243</name>
    <dbReference type="NCBI Taxonomy" id="1223545"/>
    <lineage>
        <taxon>Bacteria</taxon>
        <taxon>Bacillati</taxon>
        <taxon>Actinomycetota</taxon>
        <taxon>Actinomycetes</taxon>
        <taxon>Mycobacteriales</taxon>
        <taxon>Gordoniaceae</taxon>
        <taxon>Gordonia</taxon>
    </lineage>
</organism>
<reference evidence="5 6" key="1">
    <citation type="submission" date="2013-01" db="EMBL/GenBank/DDBJ databases">
        <title>Whole genome shotgun sequence of Gordonia soli NBRC 108243.</title>
        <authorList>
            <person name="Isaki-Nakamura S."/>
            <person name="Hosoyama A."/>
            <person name="Tsuchikane K."/>
            <person name="Ando Y."/>
            <person name="Baba S."/>
            <person name="Ohji S."/>
            <person name="Hamada M."/>
            <person name="Tamura T."/>
            <person name="Yamazoe A."/>
            <person name="Yamazaki S."/>
            <person name="Fujita N."/>
        </authorList>
    </citation>
    <scope>NUCLEOTIDE SEQUENCE [LARGE SCALE GENOMIC DNA]</scope>
    <source>
        <strain evidence="5 6">NBRC 108243</strain>
    </source>
</reference>
<dbReference type="GO" id="GO:0016746">
    <property type="term" value="F:acyltransferase activity"/>
    <property type="evidence" value="ECO:0007669"/>
    <property type="project" value="UniProtKB-KW"/>
</dbReference>
<proteinExistence type="inferred from homology"/>
<dbReference type="OrthoDB" id="4470569at2"/>
<dbReference type="Pfam" id="PF18313">
    <property type="entry name" value="TLP1_add_C"/>
    <property type="match status" value="1"/>
</dbReference>
<dbReference type="NCBIfam" id="NF006103">
    <property type="entry name" value="PRK08257.1-1"/>
    <property type="match status" value="1"/>
</dbReference>